<evidence type="ECO:0000256" key="4">
    <source>
        <dbReference type="ARBA" id="ARBA00022824"/>
    </source>
</evidence>
<gene>
    <name evidence="12" type="primary">KNAG0B06690</name>
    <name evidence="12" type="ordered locus">KNAG_0B06690</name>
</gene>
<dbReference type="STRING" id="1071383.J7R2P9"/>
<organism evidence="12 13">
    <name type="scientific">Huiozyma naganishii (strain ATCC MYA-139 / BCRC 22969 / CBS 8797 / KCTC 17520 / NBRC 10181 / NCYC 3082 / Yp74L-3)</name>
    <name type="common">Yeast</name>
    <name type="synonym">Kazachstania naganishii</name>
    <dbReference type="NCBI Taxonomy" id="1071383"/>
    <lineage>
        <taxon>Eukaryota</taxon>
        <taxon>Fungi</taxon>
        <taxon>Dikarya</taxon>
        <taxon>Ascomycota</taxon>
        <taxon>Saccharomycotina</taxon>
        <taxon>Saccharomycetes</taxon>
        <taxon>Saccharomycetales</taxon>
        <taxon>Saccharomycetaceae</taxon>
        <taxon>Huiozyma</taxon>
    </lineage>
</organism>
<feature type="transmembrane region" description="Helical" evidence="9">
    <location>
        <begin position="190"/>
        <end position="208"/>
    </location>
</feature>
<keyword evidence="6 9" id="KW-1133">Transmembrane helix</keyword>
<evidence type="ECO:0000256" key="2">
    <source>
        <dbReference type="ARBA" id="ARBA00007661"/>
    </source>
</evidence>
<dbReference type="GO" id="GO:0005789">
    <property type="term" value="C:endoplasmic reticulum membrane"/>
    <property type="evidence" value="ECO:0007669"/>
    <property type="project" value="UniProtKB-SubCell"/>
</dbReference>
<keyword evidence="7 9" id="KW-0560">Oxidoreductase</keyword>
<dbReference type="Pfam" id="PF13323">
    <property type="entry name" value="HPIH"/>
    <property type="match status" value="1"/>
</dbReference>
<dbReference type="OrthoDB" id="310654at2759"/>
<feature type="transmembrane region" description="Helical" evidence="9">
    <location>
        <begin position="245"/>
        <end position="265"/>
    </location>
</feature>
<dbReference type="Pfam" id="PF00368">
    <property type="entry name" value="HMG-CoA_red"/>
    <property type="match status" value="1"/>
</dbReference>
<dbReference type="eggNOG" id="KOG2480">
    <property type="taxonomic scope" value="Eukaryota"/>
</dbReference>
<dbReference type="OMA" id="CITLMSE"/>
<dbReference type="GeneID" id="34524745"/>
<evidence type="ECO:0000256" key="1">
    <source>
        <dbReference type="ARBA" id="ARBA00004477"/>
    </source>
</evidence>
<dbReference type="FunFam" id="3.30.70.420:FF:000001">
    <property type="entry name" value="3-hydroxy-3-methylglutaryl coenzyme A reductase"/>
    <property type="match status" value="1"/>
</dbReference>
<dbReference type="GO" id="GO:0008299">
    <property type="term" value="P:isoprenoid biosynthetic process"/>
    <property type="evidence" value="ECO:0007669"/>
    <property type="project" value="InterPro"/>
</dbReference>
<feature type="transmembrane region" description="Helical" evidence="9">
    <location>
        <begin position="332"/>
        <end position="354"/>
    </location>
</feature>
<dbReference type="GO" id="GO:0006696">
    <property type="term" value="P:ergosterol biosynthetic process"/>
    <property type="evidence" value="ECO:0007669"/>
    <property type="project" value="EnsemblFungi"/>
</dbReference>
<dbReference type="Gene3D" id="3.90.770.10">
    <property type="entry name" value="3-hydroxy-3-methylglutaryl-coenzyme A Reductase, Chain A, domain 2"/>
    <property type="match status" value="1"/>
</dbReference>
<keyword evidence="13" id="KW-1185">Reference proteome</keyword>
<dbReference type="InterPro" id="IPR009029">
    <property type="entry name" value="HMG_CoA_Rdtase_sub-bd_dom_sf"/>
</dbReference>
<dbReference type="GO" id="GO:0015936">
    <property type="term" value="P:coenzyme A metabolic process"/>
    <property type="evidence" value="ECO:0007669"/>
    <property type="project" value="InterPro"/>
</dbReference>
<dbReference type="InterPro" id="IPR023282">
    <property type="entry name" value="HMG_CoA_Rdtase_N"/>
</dbReference>
<protein>
    <recommendedName>
        <fullName evidence="9">3-hydroxy-3-methylglutaryl coenzyme A reductase</fullName>
        <shortName evidence="9">HMG-CoA reductase</shortName>
        <ecNumber evidence="9">1.1.1.34</ecNumber>
    </recommendedName>
</protein>
<dbReference type="Gene3D" id="3.30.70.420">
    <property type="entry name" value="Hydroxymethylglutaryl-CoA reductase, class I/II, NAD/NADP-binding domain"/>
    <property type="match status" value="1"/>
</dbReference>
<evidence type="ECO:0000256" key="9">
    <source>
        <dbReference type="RuleBase" id="RU361219"/>
    </source>
</evidence>
<dbReference type="InterPro" id="IPR002202">
    <property type="entry name" value="HMG_CoA_Rdtase"/>
</dbReference>
<evidence type="ECO:0000256" key="6">
    <source>
        <dbReference type="ARBA" id="ARBA00022989"/>
    </source>
</evidence>
<dbReference type="Pfam" id="PF12349">
    <property type="entry name" value="Sterol-sensing"/>
    <property type="match status" value="1"/>
</dbReference>
<dbReference type="PANTHER" id="PTHR10572">
    <property type="entry name" value="3-HYDROXY-3-METHYLGLUTARYL-COENZYME A REDUCTASE"/>
    <property type="match status" value="1"/>
</dbReference>
<evidence type="ECO:0000313" key="12">
    <source>
        <dbReference type="EMBL" id="CCK69095.1"/>
    </source>
</evidence>
<evidence type="ECO:0000256" key="10">
    <source>
        <dbReference type="SAM" id="MobiDB-lite"/>
    </source>
</evidence>
<reference evidence="12 13" key="1">
    <citation type="journal article" date="2011" name="Proc. Natl. Acad. Sci. U.S.A.">
        <title>Evolutionary erosion of yeast sex chromosomes by mating-type switching accidents.</title>
        <authorList>
            <person name="Gordon J.L."/>
            <person name="Armisen D."/>
            <person name="Proux-Wera E."/>
            <person name="Oheigeartaigh S.S."/>
            <person name="Byrne K.P."/>
            <person name="Wolfe K.H."/>
        </authorList>
    </citation>
    <scope>NUCLEOTIDE SEQUENCE [LARGE SCALE GENOMIC DNA]</scope>
    <source>
        <strain evidence="13">ATCC MYA-139 / BCRC 22969 / CBS 8797 / CCRC 22969 / KCTC 17520 / NBRC 10181 / NCYC 3082</strain>
    </source>
</reference>
<dbReference type="InterPro" id="IPR000731">
    <property type="entry name" value="SSD"/>
</dbReference>
<dbReference type="KEGG" id="kng:KNAG_0B06690"/>
<evidence type="ECO:0000256" key="3">
    <source>
        <dbReference type="ARBA" id="ARBA00022692"/>
    </source>
</evidence>
<dbReference type="InterPro" id="IPR053958">
    <property type="entry name" value="HMGCR/SNAP/NPC1-like_SSD"/>
</dbReference>
<feature type="transmembrane region" description="Helical" evidence="9">
    <location>
        <begin position="220"/>
        <end position="239"/>
    </location>
</feature>
<dbReference type="InterPro" id="IPR023076">
    <property type="entry name" value="HMG_CoA_Rdtase_CS"/>
</dbReference>
<dbReference type="PROSITE" id="PS50065">
    <property type="entry name" value="HMG_COA_REDUCTASE_4"/>
    <property type="match status" value="1"/>
</dbReference>
<keyword evidence="5 9" id="KW-0521">NADP</keyword>
<dbReference type="InterPro" id="IPR009023">
    <property type="entry name" value="HMG_CoA_Rdtase_NAD(P)-bd_sf"/>
</dbReference>
<evidence type="ECO:0000256" key="7">
    <source>
        <dbReference type="ARBA" id="ARBA00023002"/>
    </source>
</evidence>
<dbReference type="GO" id="GO:0000502">
    <property type="term" value="C:proteasome complex"/>
    <property type="evidence" value="ECO:0007669"/>
    <property type="project" value="EnsemblFungi"/>
</dbReference>
<keyword evidence="4 9" id="KW-0256">Endoplasmic reticulum</keyword>
<feature type="domain" description="SSD" evidence="11">
    <location>
        <begin position="189"/>
        <end position="357"/>
    </location>
</feature>
<feature type="transmembrane region" description="Helical" evidence="9">
    <location>
        <begin position="405"/>
        <end position="424"/>
    </location>
</feature>
<keyword evidence="3 9" id="KW-0812">Transmembrane</keyword>
<sequence length="1038" mass="114006">MVSSFGSPCFATVLRPFACLARQSAKYPIHVIVATLLLSSVAYLSSVQSYLKDWKTHLETDSVPFKWGDENLFNECTHYYKSSNEDDWHLVASSDTQFLFPYHEYFLYPLNFQNYGLDAALPELPNEVYRSGNIAYSLLESFELPGILTSDDGTQWKSLASKDTLLKFEHQFLKTVEDIMETNHLEFTDLLIVSTTLITLLYTLFNLFKQMQKIGSKLWLGLSTLINSLCAFFLALYTVQCVIQTQVPVVTLIQGIPFLIIIIGFKNKINMASYTMKRFGIINISTKITSDKIISDAVANECIPLVREYAIAIVTFLGCILCLNSMNRLVDFCFLAIFVLLYDFLLTVTFYAAILSLKMEINTVHRSAIIKQTLEEDSTPLAASVTLVEPKKRNKTSILTSNSTIIFAKSLIIFFLLFINLYNVNMRWVLSTARAVYSSFTMEELPSFISVKNNPMFAHSVLISIAPTQYYEPTQGHNMSENITWLLLKKLASAIADRFISKVLFVILILSLSTNVYLLNAAKVHTEYTVNAFHKSLLSEEISKQTPKAVSRESALSTVKRVLSPRPVTVTPPSFSLVMSDEEDSSENSDSSSTLSDTSLTSVEAVMKAGKLSLLRNNDITGLVMANKLPLYALEKELGNKLRAVEIRRKAISILARSPVLNSNRVPFKNYDYDRVFGRCCENVIGYIPIPLGIIGPLVIDGTPFHIPMATTEGCLVASAMRGCKAINAGGGAVTVLTRDGMTRGPCVRFPSLKRSGACKLWLDTTEGQDCIKNAFNSTSRFARLRHIKTALAGDLLFIRFSTTTGDAMGMNMISKGVEHCLNQMIENFGWEDMEIVSVSGNYCTDKKAAAINWIEGRGKSVVAEAVIPGEVVKSLLKSDVEALVDLNITKNLVGSAMAGSVGGFNAHAANIVTALFIASGQDPAQNVESSNCITLMSEENGNLKISVTMPSIEVGTIGGGTVLEPQAAMLDLLGVRGPHPTHPGENSQQLAKIVACAVMAGELSLCAALAAGQLVQSHMTHNRATSVKPPENGKKSS</sequence>
<evidence type="ECO:0000256" key="5">
    <source>
        <dbReference type="ARBA" id="ARBA00022857"/>
    </source>
</evidence>
<comment type="pathway">
    <text evidence="9">Metabolic intermediate biosynthesis; (R)-mevalonate biosynthesis; (R)-mevalonate from acetyl-CoA: step 3/3.</text>
</comment>
<evidence type="ECO:0000256" key="8">
    <source>
        <dbReference type="ARBA" id="ARBA00023136"/>
    </source>
</evidence>
<dbReference type="PROSITE" id="PS00318">
    <property type="entry name" value="HMG_COA_REDUCTASE_2"/>
    <property type="match status" value="1"/>
</dbReference>
<evidence type="ECO:0000313" key="13">
    <source>
        <dbReference type="Proteomes" id="UP000006310"/>
    </source>
</evidence>
<comment type="subcellular location">
    <subcellularLocation>
        <location evidence="1 9">Endoplasmic reticulum membrane</location>
        <topology evidence="1 9">Multi-pass membrane protein</topology>
    </subcellularLocation>
</comment>
<dbReference type="PANTHER" id="PTHR10572:SF24">
    <property type="entry name" value="3-HYDROXY-3-METHYLGLUTARYL-COENZYME A REDUCTASE"/>
    <property type="match status" value="1"/>
</dbReference>
<dbReference type="InterPro" id="IPR004554">
    <property type="entry name" value="HMG_CoA_Rdtase_eu_arc"/>
</dbReference>
<dbReference type="HOGENOM" id="CLU_001734_0_0_1"/>
<dbReference type="NCBIfam" id="TIGR00533">
    <property type="entry name" value="HMG_CoA_R_NADP"/>
    <property type="match status" value="1"/>
</dbReference>
<dbReference type="SUPFAM" id="SSF55035">
    <property type="entry name" value="NAD-binding domain of HMG-CoA reductase"/>
    <property type="match status" value="1"/>
</dbReference>
<evidence type="ECO:0000259" key="11">
    <source>
        <dbReference type="PROSITE" id="PS50156"/>
    </source>
</evidence>
<name>J7R2P9_HUIN7</name>
<dbReference type="GO" id="GO:0004420">
    <property type="term" value="F:hydroxymethylglutaryl-CoA reductase (NADPH) activity"/>
    <property type="evidence" value="ECO:0007669"/>
    <property type="project" value="UniProtKB-EC"/>
</dbReference>
<feature type="region of interest" description="Disordered" evidence="10">
    <location>
        <begin position="573"/>
        <end position="597"/>
    </location>
</feature>
<dbReference type="EMBL" id="HE978315">
    <property type="protein sequence ID" value="CCK69095.1"/>
    <property type="molecule type" value="Genomic_DNA"/>
</dbReference>
<dbReference type="GO" id="GO:0005778">
    <property type="term" value="C:peroxisomal membrane"/>
    <property type="evidence" value="ECO:0007669"/>
    <property type="project" value="TreeGrafter"/>
</dbReference>
<dbReference type="PRINTS" id="PR00071">
    <property type="entry name" value="HMGCOARDTASE"/>
</dbReference>
<dbReference type="PROSITE" id="PS00066">
    <property type="entry name" value="HMG_COA_REDUCTASE_1"/>
    <property type="match status" value="1"/>
</dbReference>
<dbReference type="FunFam" id="3.90.770.10:FF:000001">
    <property type="entry name" value="3-hydroxy-3-methylglutaryl coenzyme A reductase"/>
    <property type="match status" value="1"/>
</dbReference>
<dbReference type="InterPro" id="IPR025583">
    <property type="entry name" value="HMG-CoA_N_dom"/>
</dbReference>
<comment type="similarity">
    <text evidence="2 9">Belongs to the HMG-CoA reductase family.</text>
</comment>
<dbReference type="PROSITE" id="PS50156">
    <property type="entry name" value="SSD"/>
    <property type="match status" value="1"/>
</dbReference>
<dbReference type="Gene3D" id="1.10.3270.10">
    <property type="entry name" value="HMGR, N-terminal domain"/>
    <property type="match status" value="1"/>
</dbReference>
<dbReference type="UniPathway" id="UPA00058">
    <property type="reaction ID" value="UER00103"/>
</dbReference>
<dbReference type="Proteomes" id="UP000006310">
    <property type="component" value="Chromosome 2"/>
</dbReference>
<dbReference type="CDD" id="cd00643">
    <property type="entry name" value="HMG-CoA_reductase_classI"/>
    <property type="match status" value="1"/>
</dbReference>
<keyword evidence="8 9" id="KW-0472">Membrane</keyword>
<reference evidence="13" key="2">
    <citation type="submission" date="2012-08" db="EMBL/GenBank/DDBJ databases">
        <title>Genome sequence of Kazachstania naganishii.</title>
        <authorList>
            <person name="Gordon J.L."/>
            <person name="Armisen D."/>
            <person name="Proux-Wera E."/>
            <person name="OhEigeartaigh S.S."/>
            <person name="Byrne K.P."/>
            <person name="Wolfe K.H."/>
        </authorList>
    </citation>
    <scope>NUCLEOTIDE SEQUENCE [LARGE SCALE GENOMIC DNA]</scope>
    <source>
        <strain evidence="13">ATCC MYA-139 / BCRC 22969 / CBS 8797 / CCRC 22969 / KCTC 17520 / NBRC 10181 / NCYC 3082</strain>
    </source>
</reference>
<accession>J7R2P9</accession>
<dbReference type="InterPro" id="IPR023074">
    <property type="entry name" value="HMG_CoA_Rdtase_cat_sf"/>
</dbReference>
<dbReference type="RefSeq" id="XP_022463341.1">
    <property type="nucleotide sequence ID" value="XM_022606668.1"/>
</dbReference>
<dbReference type="PROSITE" id="PS01192">
    <property type="entry name" value="HMG_COA_REDUCTASE_3"/>
    <property type="match status" value="1"/>
</dbReference>
<feature type="transmembrane region" description="Helical" evidence="9">
    <location>
        <begin position="499"/>
        <end position="519"/>
    </location>
</feature>
<dbReference type="SUPFAM" id="SSF56542">
    <property type="entry name" value="Substrate-binding domain of HMG-CoA reductase"/>
    <property type="match status" value="1"/>
</dbReference>
<dbReference type="AlphaFoldDB" id="J7R2P9"/>
<comment type="catalytic activity">
    <reaction evidence="9">
        <text>(R)-mevalonate + 2 NADP(+) + CoA = (3S)-3-hydroxy-3-methylglutaryl-CoA + 2 NADPH + 2 H(+)</text>
        <dbReference type="Rhea" id="RHEA:15989"/>
        <dbReference type="ChEBI" id="CHEBI:15378"/>
        <dbReference type="ChEBI" id="CHEBI:36464"/>
        <dbReference type="ChEBI" id="CHEBI:43074"/>
        <dbReference type="ChEBI" id="CHEBI:57287"/>
        <dbReference type="ChEBI" id="CHEBI:57783"/>
        <dbReference type="ChEBI" id="CHEBI:58349"/>
        <dbReference type="EC" id="1.1.1.34"/>
    </reaction>
</comment>
<feature type="compositionally biased region" description="Low complexity" evidence="10">
    <location>
        <begin position="588"/>
        <end position="597"/>
    </location>
</feature>
<dbReference type="EC" id="1.1.1.34" evidence="9"/>
<proteinExistence type="inferred from homology"/>
<dbReference type="GO" id="GO:0005635">
    <property type="term" value="C:nuclear envelope"/>
    <property type="evidence" value="ECO:0007669"/>
    <property type="project" value="EnsemblFungi"/>
</dbReference>